<gene>
    <name evidence="3" type="ORF">LTR77_007352</name>
</gene>
<protein>
    <submittedName>
        <fullName evidence="3">Uncharacterized protein</fullName>
    </submittedName>
</protein>
<dbReference type="InterPro" id="IPR050483">
    <property type="entry name" value="CoA-transferase_III_domain"/>
</dbReference>
<dbReference type="Gene3D" id="3.40.50.10540">
    <property type="entry name" value="Crotonobetainyl-coa:carnitine coa-transferase, domain 1"/>
    <property type="match status" value="1"/>
</dbReference>
<dbReference type="GO" id="GO:0005739">
    <property type="term" value="C:mitochondrion"/>
    <property type="evidence" value="ECO:0007669"/>
    <property type="project" value="TreeGrafter"/>
</dbReference>
<dbReference type="RefSeq" id="XP_064657359.1">
    <property type="nucleotide sequence ID" value="XM_064804589.1"/>
</dbReference>
<dbReference type="EMBL" id="JAVRRT010000011">
    <property type="protein sequence ID" value="KAK5167653.1"/>
    <property type="molecule type" value="Genomic_DNA"/>
</dbReference>
<keyword evidence="4" id="KW-1185">Reference proteome</keyword>
<dbReference type="PANTHER" id="PTHR48207">
    <property type="entry name" value="SUCCINATE--HYDROXYMETHYLGLUTARATE COA-TRANSFERASE"/>
    <property type="match status" value="1"/>
</dbReference>
<name>A0AAV9P4X4_9PEZI</name>
<dbReference type="InterPro" id="IPR003673">
    <property type="entry name" value="CoA-Trfase_fam_III"/>
</dbReference>
<dbReference type="InterPro" id="IPR044855">
    <property type="entry name" value="CoA-Trfase_III_dom3_sf"/>
</dbReference>
<dbReference type="Proteomes" id="UP001337655">
    <property type="component" value="Unassembled WGS sequence"/>
</dbReference>
<dbReference type="PANTHER" id="PTHR48207:SF3">
    <property type="entry name" value="SUCCINATE--HYDROXYMETHYLGLUTARATE COA-TRANSFERASE"/>
    <property type="match status" value="1"/>
</dbReference>
<dbReference type="InterPro" id="IPR023606">
    <property type="entry name" value="CoA-Trfase_III_dom_1_sf"/>
</dbReference>
<reference evidence="3 4" key="1">
    <citation type="submission" date="2023-08" db="EMBL/GenBank/DDBJ databases">
        <title>Black Yeasts Isolated from many extreme environments.</title>
        <authorList>
            <person name="Coleine C."/>
            <person name="Stajich J.E."/>
            <person name="Selbmann L."/>
        </authorList>
    </citation>
    <scope>NUCLEOTIDE SEQUENCE [LARGE SCALE GENOMIC DNA]</scope>
    <source>
        <strain evidence="3 4">CCFEE 5935</strain>
    </source>
</reference>
<dbReference type="GO" id="GO:0047369">
    <property type="term" value="F:succinate-hydroxymethylglutarate CoA-transferase activity"/>
    <property type="evidence" value="ECO:0007669"/>
    <property type="project" value="TreeGrafter"/>
</dbReference>
<comment type="similarity">
    <text evidence="1">Belongs to the CoA-transferase III family.</text>
</comment>
<dbReference type="GeneID" id="89928688"/>
<comment type="caution">
    <text evidence="3">The sequence shown here is derived from an EMBL/GenBank/DDBJ whole genome shotgun (WGS) entry which is preliminary data.</text>
</comment>
<evidence type="ECO:0000256" key="1">
    <source>
        <dbReference type="ARBA" id="ARBA00008383"/>
    </source>
</evidence>
<proteinExistence type="inferred from homology"/>
<dbReference type="AlphaFoldDB" id="A0AAV9P4X4"/>
<sequence>MEKMNLGYDVLREVNPRIIFTSVSGYGPDGPFASRAGYDMITGAEAGLLHLQGERGRGPVKAGIAVTDLSTGLYAHGAILAALHARHRTGVGQKIDASLFETQVALLMHSAMAWLNQKQEGTRWGAQHPSVVPYDAFKTKDLYIVCGAVNDKQFLKLCTILGKPELAKEERFGDGQSRVDNRDDLHAILDDLFVLKTTDEWMALFDGTGLPYGPINNMERVFEHPQTEAREMVHDVPYEHATSGKLSLLGPAVKMSDTKPTIRRRPPLHGEHTAEVLQEYGIDARELDALKKDGVV</sequence>
<organism evidence="3 4">
    <name type="scientific">Saxophila tyrrhenica</name>
    <dbReference type="NCBI Taxonomy" id="1690608"/>
    <lineage>
        <taxon>Eukaryota</taxon>
        <taxon>Fungi</taxon>
        <taxon>Dikarya</taxon>
        <taxon>Ascomycota</taxon>
        <taxon>Pezizomycotina</taxon>
        <taxon>Dothideomycetes</taxon>
        <taxon>Dothideomycetidae</taxon>
        <taxon>Mycosphaerellales</taxon>
        <taxon>Extremaceae</taxon>
        <taxon>Saxophila</taxon>
    </lineage>
</organism>
<keyword evidence="2" id="KW-0808">Transferase</keyword>
<evidence type="ECO:0000313" key="4">
    <source>
        <dbReference type="Proteomes" id="UP001337655"/>
    </source>
</evidence>
<dbReference type="Gene3D" id="3.30.1540.10">
    <property type="entry name" value="formyl-coa transferase, domain 3"/>
    <property type="match status" value="1"/>
</dbReference>
<accession>A0AAV9P4X4</accession>
<evidence type="ECO:0000313" key="3">
    <source>
        <dbReference type="EMBL" id="KAK5167653.1"/>
    </source>
</evidence>
<evidence type="ECO:0000256" key="2">
    <source>
        <dbReference type="ARBA" id="ARBA00022679"/>
    </source>
</evidence>
<dbReference type="SUPFAM" id="SSF89796">
    <property type="entry name" value="CoA-transferase family III (CaiB/BaiF)"/>
    <property type="match status" value="1"/>
</dbReference>
<dbReference type="Pfam" id="PF02515">
    <property type="entry name" value="CoA_transf_3"/>
    <property type="match status" value="1"/>
</dbReference>